<dbReference type="PROSITE" id="PS50011">
    <property type="entry name" value="PROTEIN_KINASE_DOM"/>
    <property type="match status" value="1"/>
</dbReference>
<reference evidence="7 8" key="1">
    <citation type="journal article" date="2014" name="Genome Biol. Evol.">
        <title>The secreted proteins of Achlya hypogyna and Thraustotheca clavata identify the ancestral oomycete secretome and reveal gene acquisitions by horizontal gene transfer.</title>
        <authorList>
            <person name="Misner I."/>
            <person name="Blouin N."/>
            <person name="Leonard G."/>
            <person name="Richards T.A."/>
            <person name="Lane C.E."/>
        </authorList>
    </citation>
    <scope>NUCLEOTIDE SEQUENCE [LARGE SCALE GENOMIC DNA]</scope>
    <source>
        <strain evidence="7 8">ATCC 34112</strain>
    </source>
</reference>
<feature type="domain" description="Protein kinase" evidence="6">
    <location>
        <begin position="67"/>
        <end position="329"/>
    </location>
</feature>
<name>A0A1V9ZYZ8_9STRA</name>
<keyword evidence="2" id="KW-0547">Nucleotide-binding</keyword>
<dbReference type="FunFam" id="3.30.200.20:FF:000180">
    <property type="entry name" value="serine/threonine-protein kinase STY46-like"/>
    <property type="match status" value="1"/>
</dbReference>
<evidence type="ECO:0000313" key="8">
    <source>
        <dbReference type="Proteomes" id="UP000243217"/>
    </source>
</evidence>
<dbReference type="EMBL" id="JNBS01000964">
    <property type="protein sequence ID" value="OQS03189.1"/>
    <property type="molecule type" value="Genomic_DNA"/>
</dbReference>
<keyword evidence="4" id="KW-0067">ATP-binding</keyword>
<dbReference type="PANTHER" id="PTHR44329:SF288">
    <property type="entry name" value="MITOGEN-ACTIVATED PROTEIN KINASE KINASE KINASE 20"/>
    <property type="match status" value="1"/>
</dbReference>
<evidence type="ECO:0000256" key="5">
    <source>
        <dbReference type="SAM" id="MobiDB-lite"/>
    </source>
</evidence>
<dbReference type="Gene3D" id="3.30.200.20">
    <property type="entry name" value="Phosphorylase Kinase, domain 1"/>
    <property type="match status" value="1"/>
</dbReference>
<evidence type="ECO:0000313" key="7">
    <source>
        <dbReference type="EMBL" id="OQS03189.1"/>
    </source>
</evidence>
<dbReference type="InterPro" id="IPR051681">
    <property type="entry name" value="Ser/Thr_Kinases-Pseudokinases"/>
</dbReference>
<feature type="compositionally biased region" description="Pro residues" evidence="5">
    <location>
        <begin position="27"/>
        <end position="43"/>
    </location>
</feature>
<comment type="caution">
    <text evidence="7">The sequence shown here is derived from an EMBL/GenBank/DDBJ whole genome shotgun (WGS) entry which is preliminary data.</text>
</comment>
<dbReference type="OrthoDB" id="339325at2759"/>
<dbReference type="InterPro" id="IPR008271">
    <property type="entry name" value="Ser/Thr_kinase_AS"/>
</dbReference>
<dbReference type="PROSITE" id="PS00108">
    <property type="entry name" value="PROTEIN_KINASE_ST"/>
    <property type="match status" value="1"/>
</dbReference>
<dbReference type="AlphaFoldDB" id="A0A1V9ZYZ8"/>
<proteinExistence type="predicted"/>
<organism evidence="7 8">
    <name type="scientific">Thraustotheca clavata</name>
    <dbReference type="NCBI Taxonomy" id="74557"/>
    <lineage>
        <taxon>Eukaryota</taxon>
        <taxon>Sar</taxon>
        <taxon>Stramenopiles</taxon>
        <taxon>Oomycota</taxon>
        <taxon>Saprolegniomycetes</taxon>
        <taxon>Saprolegniales</taxon>
        <taxon>Achlyaceae</taxon>
        <taxon>Thraustotheca</taxon>
    </lineage>
</organism>
<dbReference type="InterPro" id="IPR011009">
    <property type="entry name" value="Kinase-like_dom_sf"/>
</dbReference>
<dbReference type="GO" id="GO:0004674">
    <property type="term" value="F:protein serine/threonine kinase activity"/>
    <property type="evidence" value="ECO:0007669"/>
    <property type="project" value="TreeGrafter"/>
</dbReference>
<keyword evidence="3 7" id="KW-0418">Kinase</keyword>
<evidence type="ECO:0000259" key="6">
    <source>
        <dbReference type="PROSITE" id="PS50011"/>
    </source>
</evidence>
<keyword evidence="8" id="KW-1185">Reference proteome</keyword>
<dbReference type="SMART" id="SM00220">
    <property type="entry name" value="S_TKc"/>
    <property type="match status" value="1"/>
</dbReference>
<dbReference type="InterPro" id="IPR000719">
    <property type="entry name" value="Prot_kinase_dom"/>
</dbReference>
<dbReference type="Gene3D" id="1.10.510.10">
    <property type="entry name" value="Transferase(Phosphotransferase) domain 1"/>
    <property type="match status" value="1"/>
</dbReference>
<dbReference type="PANTHER" id="PTHR44329">
    <property type="entry name" value="SERINE/THREONINE-PROTEIN KINASE TNNI3K-RELATED"/>
    <property type="match status" value="1"/>
</dbReference>
<dbReference type="InterPro" id="IPR001245">
    <property type="entry name" value="Ser-Thr/Tyr_kinase_cat_dom"/>
</dbReference>
<dbReference type="Pfam" id="PF07714">
    <property type="entry name" value="PK_Tyr_Ser-Thr"/>
    <property type="match status" value="1"/>
</dbReference>
<dbReference type="Proteomes" id="UP000243217">
    <property type="component" value="Unassembled WGS sequence"/>
</dbReference>
<evidence type="ECO:0000256" key="1">
    <source>
        <dbReference type="ARBA" id="ARBA00022679"/>
    </source>
</evidence>
<evidence type="ECO:0000256" key="2">
    <source>
        <dbReference type="ARBA" id="ARBA00022741"/>
    </source>
</evidence>
<dbReference type="GO" id="GO:0005524">
    <property type="term" value="F:ATP binding"/>
    <property type="evidence" value="ECO:0007669"/>
    <property type="project" value="UniProtKB-KW"/>
</dbReference>
<dbReference type="SUPFAM" id="SSF56112">
    <property type="entry name" value="Protein kinase-like (PK-like)"/>
    <property type="match status" value="1"/>
</dbReference>
<protein>
    <submittedName>
        <fullName evidence="7">Kinase</fullName>
    </submittedName>
</protein>
<gene>
    <name evidence="7" type="ORF">THRCLA_04508</name>
</gene>
<evidence type="ECO:0000256" key="4">
    <source>
        <dbReference type="ARBA" id="ARBA00022840"/>
    </source>
</evidence>
<dbReference type="PIRSF" id="PIRSF000654">
    <property type="entry name" value="Integrin-linked_kinase"/>
    <property type="match status" value="1"/>
</dbReference>
<dbReference type="CDD" id="cd13999">
    <property type="entry name" value="STKc_MAP3K-like"/>
    <property type="match status" value="1"/>
</dbReference>
<sequence length="336" mass="37493">MGNKGSRQGPPPAPVKAPVKQASLNPPLQPPIEPTRPQTPPPSKSVVSAMLETNITLRRAAIEYKDLQFANQIGQGAIGAVFKGDYHGTPVVIKKMLQSQIDSNNVALFAKEIQLLSTLRHPNIILFIGASSDPQDNLCLVMEYMESGDLWSILKDQNNVLSWKDPLLRFVVDICRGMAYLHSQEPKYIHRDLKSANILVSQNFHVAKIADFGFVRLLTTDELSLRGTPLWAAPEVLRGDTYTEKADVYSFGIVLAEIQNRKVPYHDRPTGGKMGGQRLMHDIAYNQLRPTLSEDVPPLVQSIFQRCVLEEADARPSFDQLVVEFDTLVRQAIENM</sequence>
<dbReference type="STRING" id="74557.A0A1V9ZYZ8"/>
<accession>A0A1V9ZYZ8</accession>
<feature type="region of interest" description="Disordered" evidence="5">
    <location>
        <begin position="1"/>
        <end position="45"/>
    </location>
</feature>
<dbReference type="PRINTS" id="PR00109">
    <property type="entry name" value="TYRKINASE"/>
</dbReference>
<keyword evidence="1" id="KW-0808">Transferase</keyword>
<evidence type="ECO:0000256" key="3">
    <source>
        <dbReference type="ARBA" id="ARBA00022777"/>
    </source>
</evidence>